<evidence type="ECO:0000256" key="9">
    <source>
        <dbReference type="ARBA" id="ARBA00023186"/>
    </source>
</evidence>
<evidence type="ECO:0000256" key="2">
    <source>
        <dbReference type="ARBA" id="ARBA00007615"/>
    </source>
</evidence>
<dbReference type="Gene3D" id="2.50.20.10">
    <property type="entry name" value="Lipoprotein localisation LolA/LolB/LppX"/>
    <property type="match status" value="1"/>
</dbReference>
<keyword evidence="7" id="KW-0574">Periplasm</keyword>
<comment type="similarity">
    <text evidence="2">Belongs to the LolA family.</text>
</comment>
<comment type="subcellular location">
    <subcellularLocation>
        <location evidence="1">Periplasm</location>
    </subcellularLocation>
</comment>
<sequence>MRQLTRLGVLLVAVLISQVVQAADGLVLLRDFLRETPSARLDFHQTALDEKGNVLTESGGRLWYERPAKFRMEYDKPEELLLVSDGETAWIYEPDLQQATTQPAATLIGDSVLFGVLSGGDWEALQTDYVLTAGLGGDWRWAIAEAKDDSQTVRRWRLAFSANDGQLRQVEITDSFGGIARLDVLSLTQESAVFTFTPPPGVDVVRGQ</sequence>
<dbReference type="EMBL" id="JANQAO010000002">
    <property type="protein sequence ID" value="MDM5147408.1"/>
    <property type="molecule type" value="Genomic_DNA"/>
</dbReference>
<protein>
    <recommendedName>
        <fullName evidence="4">Outer-membrane lipoprotein carrier protein</fullName>
    </recommendedName>
</protein>
<name>A0ABT7QLM2_9GAMM</name>
<keyword evidence="8" id="KW-0653">Protein transport</keyword>
<gene>
    <name evidence="10" type="primary">lolA</name>
    <name evidence="10" type="ORF">NQX30_03360</name>
</gene>
<reference evidence="10" key="2">
    <citation type="journal article" date="2023" name="Microbiome">
        <title>Synthase-selected sorting approach identifies a beta-lactone synthase in a nudibranch symbiotic bacterium.</title>
        <authorList>
            <person name="Dzunkova M."/>
            <person name="La Clair J.J."/>
            <person name="Tyml T."/>
            <person name="Doud D."/>
            <person name="Schulz F."/>
            <person name="Piquer-Esteban S."/>
            <person name="Porcel Sanchis D."/>
            <person name="Osborn A."/>
            <person name="Robinson D."/>
            <person name="Louie K.B."/>
            <person name="Bowen B.P."/>
            <person name="Bowers R.M."/>
            <person name="Lee J."/>
            <person name="Arnau V."/>
            <person name="Diaz-Villanueva W."/>
            <person name="Stepanauskas R."/>
            <person name="Gosliner T."/>
            <person name="Date S.V."/>
            <person name="Northen T.R."/>
            <person name="Cheng J.F."/>
            <person name="Burkart M.D."/>
            <person name="Woyke T."/>
        </authorList>
    </citation>
    <scope>NUCLEOTIDE SEQUENCE</scope>
    <source>
        <strain evidence="10">Df01</strain>
    </source>
</reference>
<comment type="caution">
    <text evidence="10">The sequence shown here is derived from an EMBL/GenBank/DDBJ whole genome shotgun (WGS) entry which is preliminary data.</text>
</comment>
<evidence type="ECO:0000313" key="10">
    <source>
        <dbReference type="EMBL" id="MDM5147408.1"/>
    </source>
</evidence>
<accession>A0ABT7QLM2</accession>
<evidence type="ECO:0000256" key="4">
    <source>
        <dbReference type="ARBA" id="ARBA00014035"/>
    </source>
</evidence>
<keyword evidence="5" id="KW-0813">Transport</keyword>
<keyword evidence="9" id="KW-0143">Chaperone</keyword>
<evidence type="ECO:0000256" key="8">
    <source>
        <dbReference type="ARBA" id="ARBA00022927"/>
    </source>
</evidence>
<evidence type="ECO:0000313" key="11">
    <source>
        <dbReference type="Proteomes" id="UP001168167"/>
    </source>
</evidence>
<dbReference type="SUPFAM" id="SSF89392">
    <property type="entry name" value="Prokaryotic lipoproteins and lipoprotein localization factors"/>
    <property type="match status" value="1"/>
</dbReference>
<dbReference type="InterPro" id="IPR018323">
    <property type="entry name" value="OM_lipoprot_carrier_LolA_Pbac"/>
</dbReference>
<keyword evidence="6" id="KW-0732">Signal</keyword>
<comment type="subunit">
    <text evidence="3">Monomer.</text>
</comment>
<dbReference type="InterPro" id="IPR029046">
    <property type="entry name" value="LolA/LolB/LppX"/>
</dbReference>
<proteinExistence type="inferred from homology"/>
<organism evidence="10 11">
    <name type="scientific">Candidatus Doriopsillibacter californiensis</name>
    <dbReference type="NCBI Taxonomy" id="2970740"/>
    <lineage>
        <taxon>Bacteria</taxon>
        <taxon>Pseudomonadati</taxon>
        <taxon>Pseudomonadota</taxon>
        <taxon>Gammaproteobacteria</taxon>
        <taxon>Candidatus Tethybacterales</taxon>
        <taxon>Candidatus Persebacteraceae</taxon>
        <taxon>Candidatus Doriopsillibacter</taxon>
    </lineage>
</organism>
<dbReference type="Pfam" id="PF03548">
    <property type="entry name" value="LolA"/>
    <property type="match status" value="1"/>
</dbReference>
<evidence type="ECO:0000256" key="7">
    <source>
        <dbReference type="ARBA" id="ARBA00022764"/>
    </source>
</evidence>
<evidence type="ECO:0000256" key="3">
    <source>
        <dbReference type="ARBA" id="ARBA00011245"/>
    </source>
</evidence>
<reference evidence="10" key="1">
    <citation type="submission" date="2022-08" db="EMBL/GenBank/DDBJ databases">
        <authorList>
            <person name="Dzunkova M."/>
            <person name="La Clair J."/>
            <person name="Tyml T."/>
            <person name="Doud D."/>
            <person name="Schulz F."/>
            <person name="Piquer S."/>
            <person name="Porcel Sanchis D."/>
            <person name="Osborn A."/>
            <person name="Robinson D."/>
            <person name="Louie K.B."/>
            <person name="Bowen B.P."/>
            <person name="Bowers R."/>
            <person name="Lee J."/>
            <person name="Arnau Llombart V."/>
            <person name="Diaz Villanueva W."/>
            <person name="Gosliner T."/>
            <person name="Northen T."/>
            <person name="Cheng J.-F."/>
            <person name="Burkart M.D."/>
            <person name="Woyke T."/>
        </authorList>
    </citation>
    <scope>NUCLEOTIDE SEQUENCE</scope>
    <source>
        <strain evidence="10">Df01</strain>
    </source>
</reference>
<keyword evidence="10" id="KW-0449">Lipoprotein</keyword>
<dbReference type="Proteomes" id="UP001168167">
    <property type="component" value="Unassembled WGS sequence"/>
</dbReference>
<dbReference type="NCBIfam" id="TIGR00547">
    <property type="entry name" value="lolA"/>
    <property type="match status" value="1"/>
</dbReference>
<dbReference type="CDD" id="cd16325">
    <property type="entry name" value="LolA"/>
    <property type="match status" value="1"/>
</dbReference>
<keyword evidence="11" id="KW-1185">Reference proteome</keyword>
<dbReference type="PANTHER" id="PTHR35869:SF1">
    <property type="entry name" value="OUTER-MEMBRANE LIPOPROTEIN CARRIER PROTEIN"/>
    <property type="match status" value="1"/>
</dbReference>
<evidence type="ECO:0000256" key="5">
    <source>
        <dbReference type="ARBA" id="ARBA00022448"/>
    </source>
</evidence>
<evidence type="ECO:0000256" key="1">
    <source>
        <dbReference type="ARBA" id="ARBA00004418"/>
    </source>
</evidence>
<dbReference type="PANTHER" id="PTHR35869">
    <property type="entry name" value="OUTER-MEMBRANE LIPOPROTEIN CARRIER PROTEIN"/>
    <property type="match status" value="1"/>
</dbReference>
<dbReference type="InterPro" id="IPR004564">
    <property type="entry name" value="OM_lipoprot_carrier_LolA-like"/>
</dbReference>
<evidence type="ECO:0000256" key="6">
    <source>
        <dbReference type="ARBA" id="ARBA00022729"/>
    </source>
</evidence>